<keyword evidence="4" id="KW-0851">Voltage-gated channel</keyword>
<feature type="transmembrane region" description="Helical" evidence="12">
    <location>
        <begin position="63"/>
        <end position="83"/>
    </location>
</feature>
<dbReference type="InterPro" id="IPR043203">
    <property type="entry name" value="VGCC_Ca_Na"/>
</dbReference>
<dbReference type="SUPFAM" id="SSF81324">
    <property type="entry name" value="Voltage-gated potassium channels"/>
    <property type="match status" value="1"/>
</dbReference>
<organism evidence="14 15">
    <name type="scientific">Rhipidura dahli</name>
    <dbReference type="NCBI Taxonomy" id="667186"/>
    <lineage>
        <taxon>Eukaryota</taxon>
        <taxon>Metazoa</taxon>
        <taxon>Chordata</taxon>
        <taxon>Craniata</taxon>
        <taxon>Vertebrata</taxon>
        <taxon>Euteleostomi</taxon>
        <taxon>Archelosauria</taxon>
        <taxon>Archosauria</taxon>
        <taxon>Dinosauria</taxon>
        <taxon>Saurischia</taxon>
        <taxon>Theropoda</taxon>
        <taxon>Coelurosauria</taxon>
        <taxon>Aves</taxon>
        <taxon>Neognathae</taxon>
        <taxon>Neoaves</taxon>
        <taxon>Telluraves</taxon>
        <taxon>Australaves</taxon>
        <taxon>Passeriformes</taxon>
        <taxon>Rhipiduridae</taxon>
        <taxon>Rhipidura</taxon>
    </lineage>
</organism>
<dbReference type="GO" id="GO:0086010">
    <property type="term" value="P:membrane depolarization during action potential"/>
    <property type="evidence" value="ECO:0007669"/>
    <property type="project" value="TreeGrafter"/>
</dbReference>
<dbReference type="GO" id="GO:0019228">
    <property type="term" value="P:neuronal action potential"/>
    <property type="evidence" value="ECO:0007669"/>
    <property type="project" value="TreeGrafter"/>
</dbReference>
<dbReference type="Proteomes" id="UP000561178">
    <property type="component" value="Unassembled WGS sequence"/>
</dbReference>
<proteinExistence type="predicted"/>
<keyword evidence="9" id="KW-0325">Glycoprotein</keyword>
<dbReference type="Gene3D" id="1.20.120.350">
    <property type="entry name" value="Voltage-gated potassium channels. Chain C"/>
    <property type="match status" value="1"/>
</dbReference>
<gene>
    <name evidence="14" type="primary">Scn4ab</name>
    <name evidence="14" type="ORF">RHIDAH_R15337</name>
</gene>
<dbReference type="InterPro" id="IPR005821">
    <property type="entry name" value="Ion_trans_dom"/>
</dbReference>
<evidence type="ECO:0000256" key="10">
    <source>
        <dbReference type="ARBA" id="ARBA00023201"/>
    </source>
</evidence>
<evidence type="ECO:0000256" key="8">
    <source>
        <dbReference type="ARBA" id="ARBA00023136"/>
    </source>
</evidence>
<comment type="subcellular location">
    <subcellularLocation>
        <location evidence="1">Membrane</location>
        <topology evidence="1">Multi-pass membrane protein</topology>
    </subcellularLocation>
</comment>
<dbReference type="PANTHER" id="PTHR10037">
    <property type="entry name" value="VOLTAGE-GATED CATION CHANNEL CALCIUM AND SODIUM"/>
    <property type="match status" value="1"/>
</dbReference>
<sequence length="123" mass="14234">VLTCFKTALKFQAFEDIYLQKRQKVKIILDYADRIFTYTFFTEMLLKWVAFGLHSYFTNSWCLLDFIIVCVSIILSLSHILIFDSSSCSSGTTLKSLRTFRALRPLRALSRFEGIKVKILGVC</sequence>
<name>A0A7K9WDL8_9PASS</name>
<feature type="transmembrane region" description="Helical" evidence="12">
    <location>
        <begin position="35"/>
        <end position="57"/>
    </location>
</feature>
<protein>
    <submittedName>
        <fullName evidence="14">SC4AB protein</fullName>
    </submittedName>
</protein>
<accession>A0A7K9WDL8</accession>
<dbReference type="EMBL" id="VXAC01004589">
    <property type="protein sequence ID" value="NXI82643.1"/>
    <property type="molecule type" value="Genomic_DNA"/>
</dbReference>
<keyword evidence="10" id="KW-0739">Sodium transport</keyword>
<feature type="non-terminal residue" evidence="14">
    <location>
        <position position="123"/>
    </location>
</feature>
<evidence type="ECO:0000256" key="12">
    <source>
        <dbReference type="SAM" id="Phobius"/>
    </source>
</evidence>
<dbReference type="AlphaFoldDB" id="A0A7K9WDL8"/>
<evidence type="ECO:0000256" key="5">
    <source>
        <dbReference type="ARBA" id="ARBA00022989"/>
    </source>
</evidence>
<evidence type="ECO:0000313" key="14">
    <source>
        <dbReference type="EMBL" id="NXI82643.1"/>
    </source>
</evidence>
<dbReference type="PANTHER" id="PTHR10037:SF208">
    <property type="entry name" value="SODIUM CHANNEL PROTEIN TYPE 10 SUBUNIT ALPHA"/>
    <property type="match status" value="1"/>
</dbReference>
<feature type="non-terminal residue" evidence="14">
    <location>
        <position position="1"/>
    </location>
</feature>
<keyword evidence="5 12" id="KW-1133">Transmembrane helix</keyword>
<evidence type="ECO:0000256" key="3">
    <source>
        <dbReference type="ARBA" id="ARBA00022692"/>
    </source>
</evidence>
<evidence type="ECO:0000259" key="13">
    <source>
        <dbReference type="Pfam" id="PF00520"/>
    </source>
</evidence>
<dbReference type="GO" id="GO:0001518">
    <property type="term" value="C:voltage-gated sodium channel complex"/>
    <property type="evidence" value="ECO:0007669"/>
    <property type="project" value="TreeGrafter"/>
</dbReference>
<keyword evidence="11" id="KW-0407">Ion channel</keyword>
<dbReference type="Pfam" id="PF00520">
    <property type="entry name" value="Ion_trans"/>
    <property type="match status" value="1"/>
</dbReference>
<evidence type="ECO:0000256" key="4">
    <source>
        <dbReference type="ARBA" id="ARBA00022882"/>
    </source>
</evidence>
<dbReference type="InterPro" id="IPR027359">
    <property type="entry name" value="Volt_channel_dom_sf"/>
</dbReference>
<evidence type="ECO:0000256" key="6">
    <source>
        <dbReference type="ARBA" id="ARBA00023053"/>
    </source>
</evidence>
<comment type="caution">
    <text evidence="14">The sequence shown here is derived from an EMBL/GenBank/DDBJ whole genome shotgun (WGS) entry which is preliminary data.</text>
</comment>
<evidence type="ECO:0000256" key="7">
    <source>
        <dbReference type="ARBA" id="ARBA00023065"/>
    </source>
</evidence>
<evidence type="ECO:0000256" key="1">
    <source>
        <dbReference type="ARBA" id="ARBA00004141"/>
    </source>
</evidence>
<evidence type="ECO:0000313" key="15">
    <source>
        <dbReference type="Proteomes" id="UP000561178"/>
    </source>
</evidence>
<evidence type="ECO:0000256" key="2">
    <source>
        <dbReference type="ARBA" id="ARBA00022448"/>
    </source>
</evidence>
<keyword evidence="3 12" id="KW-0812">Transmembrane</keyword>
<feature type="domain" description="Ion transport" evidence="13">
    <location>
        <begin position="11"/>
        <end position="117"/>
    </location>
</feature>
<evidence type="ECO:0000256" key="9">
    <source>
        <dbReference type="ARBA" id="ARBA00023180"/>
    </source>
</evidence>
<keyword evidence="7" id="KW-0406">Ion transport</keyword>
<dbReference type="GO" id="GO:0005248">
    <property type="term" value="F:voltage-gated sodium channel activity"/>
    <property type="evidence" value="ECO:0007669"/>
    <property type="project" value="TreeGrafter"/>
</dbReference>
<keyword evidence="8 12" id="KW-0472">Membrane</keyword>
<keyword evidence="2" id="KW-0813">Transport</keyword>
<keyword evidence="15" id="KW-1185">Reference proteome</keyword>
<reference evidence="14 15" key="1">
    <citation type="submission" date="2019-09" db="EMBL/GenBank/DDBJ databases">
        <title>Bird 10,000 Genomes (B10K) Project - Family phase.</title>
        <authorList>
            <person name="Zhang G."/>
        </authorList>
    </citation>
    <scope>NUCLEOTIDE SEQUENCE [LARGE SCALE GENOMIC DNA]</scope>
    <source>
        <strain evidence="14">B10K-DU-001-49</strain>
        <tissue evidence="14">Muscle</tissue>
    </source>
</reference>
<keyword evidence="6" id="KW-0915">Sodium</keyword>
<evidence type="ECO:0000256" key="11">
    <source>
        <dbReference type="ARBA" id="ARBA00023303"/>
    </source>
</evidence>